<evidence type="ECO:0000313" key="2">
    <source>
        <dbReference type="Proteomes" id="UP001148614"/>
    </source>
</evidence>
<protein>
    <submittedName>
        <fullName evidence="1">Uncharacterized protein</fullName>
    </submittedName>
</protein>
<comment type="caution">
    <text evidence="1">The sequence shown here is derived from an EMBL/GenBank/DDBJ whole genome shotgun (WGS) entry which is preliminary data.</text>
</comment>
<dbReference type="AlphaFoldDB" id="A0A9W8NMN0"/>
<dbReference type="EMBL" id="JANPWZ010000071">
    <property type="protein sequence ID" value="KAJ3579659.1"/>
    <property type="molecule type" value="Genomic_DNA"/>
</dbReference>
<gene>
    <name evidence="1" type="ORF">NPX13_g905</name>
</gene>
<dbReference type="Proteomes" id="UP001148614">
    <property type="component" value="Unassembled WGS sequence"/>
</dbReference>
<reference evidence="1" key="1">
    <citation type="submission" date="2022-07" db="EMBL/GenBank/DDBJ databases">
        <title>Genome Sequence of Xylaria arbuscula.</title>
        <authorList>
            <person name="Buettner E."/>
        </authorList>
    </citation>
    <scope>NUCLEOTIDE SEQUENCE</scope>
    <source>
        <strain evidence="1">VT107</strain>
    </source>
</reference>
<evidence type="ECO:0000313" key="1">
    <source>
        <dbReference type="EMBL" id="KAJ3579659.1"/>
    </source>
</evidence>
<proteinExistence type="predicted"/>
<organism evidence="1 2">
    <name type="scientific">Xylaria arbuscula</name>
    <dbReference type="NCBI Taxonomy" id="114810"/>
    <lineage>
        <taxon>Eukaryota</taxon>
        <taxon>Fungi</taxon>
        <taxon>Dikarya</taxon>
        <taxon>Ascomycota</taxon>
        <taxon>Pezizomycotina</taxon>
        <taxon>Sordariomycetes</taxon>
        <taxon>Xylariomycetidae</taxon>
        <taxon>Xylariales</taxon>
        <taxon>Xylariaceae</taxon>
        <taxon>Xylaria</taxon>
    </lineage>
</organism>
<accession>A0A9W8NMN0</accession>
<keyword evidence="2" id="KW-1185">Reference proteome</keyword>
<sequence>MSLNIHVQGARRDALRTDLRTCIRWWYQGYYMGFDVRNMGYLASVANSLNDSTADMFVWNATSTQKGAAAGPKGPGGVAGEQCWKAGSVGDVGEARYPVGGGGAAA</sequence>
<name>A0A9W8NMN0_9PEZI</name>